<reference evidence="1 2" key="1">
    <citation type="submission" date="2020-08" db="EMBL/GenBank/DDBJ databases">
        <title>Functional genomics of gut bacteria from endangered species of beetles.</title>
        <authorList>
            <person name="Carlos-Shanley C."/>
        </authorList>
    </citation>
    <scope>NUCLEOTIDE SEQUENCE [LARGE SCALE GENOMIC DNA]</scope>
    <source>
        <strain evidence="1 2">S00245</strain>
    </source>
</reference>
<organism evidence="1 2">
    <name type="scientific">Novosphingobium chloroacetimidivorans</name>
    <dbReference type="NCBI Taxonomy" id="1428314"/>
    <lineage>
        <taxon>Bacteria</taxon>
        <taxon>Pseudomonadati</taxon>
        <taxon>Pseudomonadota</taxon>
        <taxon>Alphaproteobacteria</taxon>
        <taxon>Sphingomonadales</taxon>
        <taxon>Sphingomonadaceae</taxon>
        <taxon>Novosphingobium</taxon>
    </lineage>
</organism>
<dbReference type="Gene3D" id="2.60.40.2700">
    <property type="match status" value="1"/>
</dbReference>
<comment type="caution">
    <text evidence="1">The sequence shown here is derived from an EMBL/GenBank/DDBJ whole genome shotgun (WGS) entry which is preliminary data.</text>
</comment>
<evidence type="ECO:0000313" key="1">
    <source>
        <dbReference type="EMBL" id="MBB4857193.1"/>
    </source>
</evidence>
<dbReference type="RefSeq" id="WP_184242480.1">
    <property type="nucleotide sequence ID" value="NZ_JACHLR010000002.1"/>
</dbReference>
<gene>
    <name evidence="1" type="ORF">HNO88_000500</name>
</gene>
<protein>
    <submittedName>
        <fullName evidence="1">Uncharacterized protein</fullName>
    </submittedName>
</protein>
<keyword evidence="2" id="KW-1185">Reference proteome</keyword>
<name>A0A7W7K7W8_9SPHN</name>
<evidence type="ECO:0000313" key="2">
    <source>
        <dbReference type="Proteomes" id="UP000555448"/>
    </source>
</evidence>
<sequence length="104" mass="10455">MARSARRSRGYVCVPRFTVQPAITGTAQVGQTLTGVSGTIGDGTVTARQWLRNGAAISGATAATYVVQAGDVGAVLTYEVTAASTFNTANTAKATSAATTTVIA</sequence>
<dbReference type="EMBL" id="JACHLR010000002">
    <property type="protein sequence ID" value="MBB4857193.1"/>
    <property type="molecule type" value="Genomic_DNA"/>
</dbReference>
<dbReference type="Proteomes" id="UP000555448">
    <property type="component" value="Unassembled WGS sequence"/>
</dbReference>
<proteinExistence type="predicted"/>
<dbReference type="AlphaFoldDB" id="A0A7W7K7W8"/>
<accession>A0A7W7K7W8</accession>